<dbReference type="PROSITE" id="PS50194">
    <property type="entry name" value="FILAMIN_REPEAT"/>
    <property type="match status" value="2"/>
</dbReference>
<keyword evidence="4" id="KW-0472">Membrane</keyword>
<dbReference type="InterPro" id="IPR017868">
    <property type="entry name" value="Filamin/ABP280_repeat-like"/>
</dbReference>
<proteinExistence type="predicted"/>
<protein>
    <recommendedName>
        <fullName evidence="5">GEX2 N-terminal Ig-like domain-containing protein</fullName>
    </recommendedName>
</protein>
<feature type="domain" description="GEX2 N-terminal Ig-like" evidence="5">
    <location>
        <begin position="34"/>
        <end position="133"/>
    </location>
</feature>
<keyword evidence="4" id="KW-1133">Transmembrane helix</keyword>
<dbReference type="Pfam" id="PF23616">
    <property type="entry name" value="Ig_GEX2_N"/>
    <property type="match status" value="2"/>
</dbReference>
<sequence length="1088" mass="120366">MATENLFPGIILISIFTASLFIRTLSTPEVSTLPTFAFAWLNEDDTFVAGEVATIKVIVLGNFEKEKYEYPLSPNITVNDKMGNSSFVSGISFRFGADVNSWAISFISIKAGLFNVLITDDHFNVFDSSMHFRTIPGPFYPAAGVVSWSGRRREFVAGTKAMIWILPKDAFGNNVSSADDDKLISYNFNLSATCANGSIASLLNVTNKEWNKFGYLGIEFIISTAGSLELHVEGENQTLNGSPLSFNVIPGALDVSSCVAQWNIETNFFQLFSLMEGFIHQYDKNGNHVPGLYEFDVEVVEYGTNLIMPVTDLQFTEVGVGIHLFSFSLVEPGNFMLVISDKERNIRISNMPYQFTVYIGYCDGLGSIVNGTGLNHSVAGETARFSVYLRDAYEYPSLVELQVLHVQILHEVDSQPLQPIIHPKKMSSENMRFSAFDVSYTPHRSGMYRIQVFCGNIPLNGGHPIAKEVSPGAVNASLSGVVKFSRQVPKRMKNDIVVQLTDSYANPILSQQSKLKLEIASINKSGFSTLLFVDNKDGSYTGTYVAKDTGSYEICASFDGTRFLPCPFGVTVYPSEYFPMVHNDSVSLWEDESIAFDALENDYFAGDNATVFYFSKPGHGSLLHYGKLFRYTPYKGFTGNDSFAYTISDINGNLASGSVNISVLSIPPQFVSYPSQLLATEDVISPRYGGFAGLEIIYSDVNENISICLSARFGTILLSPMQMQFWQPSQTLSSMSKDDGKTKSLTLSGSLEAINFAIQSIQYFGNGNFSGSDVITVSSRNRNGKNDLDIPIYVEPINDPPFINVPSYVFLDQRVDEELIFDSHTENSDAFVGDPDLLNFPGNKSRFQVMCSMEVSSGLLSTNLPAELISTTELKLKISSYQWQPVQTFVTISKHFSVKAKGIRFRGTLDDCNSIVEQLVYHGEEHSAVLTMTVNDMGNYGCYPDCAEMMSMPLYAEATVNLVRRRPMNAVLAKALGITIIVEFVFVVSLGVLLLYFICKCAMALINERRKKASNDALYGIQTSHECTSSKELRDNNAKKFTGWCCSSSFLLRALPSSHFRQRSRKKLEMGKSSQGIEMVSPELSSAA</sequence>
<keyword evidence="7" id="KW-1185">Reference proteome</keyword>
<dbReference type="GO" id="GO:0048235">
    <property type="term" value="P:pollen sperm cell differentiation"/>
    <property type="evidence" value="ECO:0007669"/>
    <property type="project" value="TreeGrafter"/>
</dbReference>
<feature type="repeat" description="Filamin" evidence="2">
    <location>
        <begin position="369"/>
        <end position="469"/>
    </location>
</feature>
<gene>
    <name evidence="6" type="ORF">DM860_001463</name>
</gene>
<evidence type="ECO:0000256" key="4">
    <source>
        <dbReference type="SAM" id="Phobius"/>
    </source>
</evidence>
<name>A0A328E8F7_9ASTE</name>
<feature type="domain" description="GEX2 N-terminal Ig-like" evidence="5">
    <location>
        <begin position="143"/>
        <end position="248"/>
    </location>
</feature>
<reference evidence="6 7" key="1">
    <citation type="submission" date="2018-06" db="EMBL/GenBank/DDBJ databases">
        <title>The Genome of Cuscuta australis (Dodder) Provides Insight into the Evolution of Plant Parasitism.</title>
        <authorList>
            <person name="Liu H."/>
        </authorList>
    </citation>
    <scope>NUCLEOTIDE SEQUENCE [LARGE SCALE GENOMIC DNA]</scope>
    <source>
        <strain evidence="7">cv. Yunnan</strain>
        <tissue evidence="6">Vines</tissue>
    </source>
</reference>
<keyword evidence="4" id="KW-0812">Transmembrane</keyword>
<dbReference type="Pfam" id="PF17963">
    <property type="entry name" value="Big_9"/>
    <property type="match status" value="1"/>
</dbReference>
<keyword evidence="1" id="KW-0677">Repeat</keyword>
<evidence type="ECO:0000256" key="2">
    <source>
        <dbReference type="PROSITE-ProRule" id="PRU00087"/>
    </source>
</evidence>
<dbReference type="Pfam" id="PF00630">
    <property type="entry name" value="Filamin"/>
    <property type="match status" value="1"/>
</dbReference>
<dbReference type="PANTHER" id="PTHR38537">
    <property type="entry name" value="JITTERBUG, ISOFORM N"/>
    <property type="match status" value="1"/>
</dbReference>
<evidence type="ECO:0000313" key="7">
    <source>
        <dbReference type="Proteomes" id="UP000249390"/>
    </source>
</evidence>
<dbReference type="Gene3D" id="2.60.40.2810">
    <property type="match status" value="1"/>
</dbReference>
<evidence type="ECO:0000313" key="6">
    <source>
        <dbReference type="EMBL" id="RAL54335.1"/>
    </source>
</evidence>
<dbReference type="Gene3D" id="2.60.40.10">
    <property type="entry name" value="Immunoglobulins"/>
    <property type="match status" value="3"/>
</dbReference>
<dbReference type="InterPro" id="IPR013783">
    <property type="entry name" value="Ig-like_fold"/>
</dbReference>
<dbReference type="InterPro" id="IPR056434">
    <property type="entry name" value="Ig_GEX2_N"/>
</dbReference>
<dbReference type="GO" id="GO:0030036">
    <property type="term" value="P:actin cytoskeleton organization"/>
    <property type="evidence" value="ECO:0007669"/>
    <property type="project" value="InterPro"/>
</dbReference>
<dbReference type="InterPro" id="IPR014756">
    <property type="entry name" value="Ig_E-set"/>
</dbReference>
<comment type="caution">
    <text evidence="6">The sequence shown here is derived from an EMBL/GenBank/DDBJ whole genome shotgun (WGS) entry which is preliminary data.</text>
</comment>
<dbReference type="AlphaFoldDB" id="A0A328E8F7"/>
<feature type="transmembrane region" description="Helical" evidence="4">
    <location>
        <begin position="6"/>
        <end position="25"/>
    </location>
</feature>
<dbReference type="InterPro" id="IPR044801">
    <property type="entry name" value="Filamin"/>
</dbReference>
<feature type="repeat" description="Filamin" evidence="2">
    <location>
        <begin position="466"/>
        <end position="572"/>
    </location>
</feature>
<evidence type="ECO:0000259" key="5">
    <source>
        <dbReference type="Pfam" id="PF23616"/>
    </source>
</evidence>
<dbReference type="PANTHER" id="PTHR38537:SF8">
    <property type="entry name" value="FILAMIN-A"/>
    <property type="match status" value="1"/>
</dbReference>
<dbReference type="GO" id="GO:0051015">
    <property type="term" value="F:actin filament binding"/>
    <property type="evidence" value="ECO:0007669"/>
    <property type="project" value="InterPro"/>
</dbReference>
<feature type="region of interest" description="Disordered" evidence="3">
    <location>
        <begin position="1063"/>
        <end position="1088"/>
    </location>
</feature>
<evidence type="ECO:0000256" key="3">
    <source>
        <dbReference type="SAM" id="MobiDB-lite"/>
    </source>
</evidence>
<evidence type="ECO:0000256" key="1">
    <source>
        <dbReference type="ARBA" id="ARBA00022737"/>
    </source>
</evidence>
<feature type="transmembrane region" description="Helical" evidence="4">
    <location>
        <begin position="971"/>
        <end position="998"/>
    </location>
</feature>
<organism evidence="6 7">
    <name type="scientific">Cuscuta australis</name>
    <dbReference type="NCBI Taxonomy" id="267555"/>
    <lineage>
        <taxon>Eukaryota</taxon>
        <taxon>Viridiplantae</taxon>
        <taxon>Streptophyta</taxon>
        <taxon>Embryophyta</taxon>
        <taxon>Tracheophyta</taxon>
        <taxon>Spermatophyta</taxon>
        <taxon>Magnoliopsida</taxon>
        <taxon>eudicotyledons</taxon>
        <taxon>Gunneridae</taxon>
        <taxon>Pentapetalae</taxon>
        <taxon>asterids</taxon>
        <taxon>lamiids</taxon>
        <taxon>Solanales</taxon>
        <taxon>Convolvulaceae</taxon>
        <taxon>Cuscuteae</taxon>
        <taxon>Cuscuta</taxon>
        <taxon>Cuscuta subgen. Grammica</taxon>
        <taxon>Cuscuta sect. Cleistogrammica</taxon>
    </lineage>
</organism>
<dbReference type="SUPFAM" id="SSF81296">
    <property type="entry name" value="E set domains"/>
    <property type="match status" value="2"/>
</dbReference>
<accession>A0A328E8F7</accession>
<dbReference type="EMBL" id="NQVE01000009">
    <property type="protein sequence ID" value="RAL54335.1"/>
    <property type="molecule type" value="Genomic_DNA"/>
</dbReference>
<dbReference type="Proteomes" id="UP000249390">
    <property type="component" value="Unassembled WGS sequence"/>
</dbReference>